<evidence type="ECO:0000259" key="10">
    <source>
        <dbReference type="PROSITE" id="PS50893"/>
    </source>
</evidence>
<dbReference type="CDD" id="cd03263">
    <property type="entry name" value="ABC_subfamily_A"/>
    <property type="match status" value="2"/>
</dbReference>
<evidence type="ECO:0000256" key="9">
    <source>
        <dbReference type="SAM" id="Phobius"/>
    </source>
</evidence>
<evidence type="ECO:0000256" key="4">
    <source>
        <dbReference type="ARBA" id="ARBA00022692"/>
    </source>
</evidence>
<dbReference type="GO" id="GO:0016020">
    <property type="term" value="C:membrane"/>
    <property type="evidence" value="ECO:0007669"/>
    <property type="project" value="UniProtKB-SubCell"/>
</dbReference>
<dbReference type="InParanoid" id="A0A0L0HT27"/>
<evidence type="ECO:0000313" key="12">
    <source>
        <dbReference type="Proteomes" id="UP000053201"/>
    </source>
</evidence>
<dbReference type="Gene3D" id="3.40.50.300">
    <property type="entry name" value="P-loop containing nucleotide triphosphate hydrolases"/>
    <property type="match status" value="2"/>
</dbReference>
<dbReference type="Pfam" id="PF12698">
    <property type="entry name" value="ABC2_membrane_3"/>
    <property type="match status" value="2"/>
</dbReference>
<sequence length="1615" mass="176872">MDKASSLEATHRIPAPTTCSIPIPSIWAQLRVLVRRNQWLRRRNKRQVFAEIFFPLVFILPLIAINGLSKPQYYGEVRGFPRLEAGLSLGQNGLGSILGYAPEGSPFDAIVGEIQGILSNFGNVTTQSFASESALEDFYARNPTALYAGLIFASPTSYAIRYNASALPSNSVPDRIQCRSTASDRSGCATDKYLTSGLLTLQAAVDSAIIHRISGSPITIRPYTLQMPLPAANLSPSSQSDGGATQTAIYITIAFSPFLTSLLFNLVTEKEKKIKEGMLMMGLHPVAFWLSWAVSYAGTLLVVVLLITVVIHFASILPQSNFLLLVIIYYLYTLSLVALAFALTTFFSKAKMATVVGPFLSIVPGVLFIPIRGANLSAGPSVLLSMLLSPMALSLTMDKTVGLETSGTGLQFSNLSSSGANYYVLGLALAVPFYFLLALYLDAVIPSEYGIRKPWYFPFVALVRPHRYSVMASRASSMGVVMHAEENPDDTDEQDVEPEPHGAFKAIEIRNLRKVYHPGVKKGTNKEKVAVRGLSLGIFEGEVFGLLGHNGAGKSTTIHMLCGLYPPTSGTALIYNHDIQTDMRQIRQMMGVCPQHDILYDELTVEEHLRIFAGLKGVGVTTDENVDTRIDQVLSDVDLVDKKTARAKELSGGQKRKLSVGIALIGRPKILLLDEPTSGMDPYSRRKIWDLLSSSKHTRCTLLSTHFMDEADILADRKAILSRGRLQCLGTSLFLKKRFGIGYHLDIAHSAPATKPVRLAVRELLQTHLADAPITYPPDVNETTNSQWEIPSNRTKSFPAFFNDLDRVAPTVGIESYGVSMPTLEQVFLKSAEMEEMERRAEEEAVMDERHVGGPLPDLQETDKQPVTFRALFTATLHIRYKLYFREIRALIYAIIIPIAMLLAGLLIAPSGDMTSTVSGTTPTTLDTPTLFFDPSGNASNANVIASSISPPVQTVSGDWQDWVLANPPHQGGFALSSFSTTLFPTLYYNTSTPSTTLPSTAHTLSNAILSQTTSTRITTSIKPLPNLSRVPWDSRSYVSILLIALALGMPAGANGIAIVGEREAKIVYLGHVMGLTRGVYWGAAFLCDLSLFMVLPVIIIICIWAIPLTAFTGAAFPIVFISLIIALPSALLFSYFLSLFFKTQDTARTVLGSGLSLFTLFPYILVSLLDVLVSRSAAKICHYIFAVLDPYYPIAGVLYYTNMEALIHNSLPGAPALTVSDYFGFDKNMFPTVLIAFVQLGVAACGIYVLDFWRTRVRNVAPWDPTLKRSLESQRHDSMDPNERDDVDVIAERRRVDDQVNCLPHSSDIESPSTTDEIILHDIRKTYHDKTAVEWTSWGVPKGHLFTLLGPNGAGKTTTLAIAIGAIPPTHGTVYIHHTSIYTSTTPFHHVGYCPQFDALWPHITVSEHLAYYATLKGLTPTAIPTRIDHLTRALGLTEYLSKPAGQLSGGNKRKLSLAVSIVGDPSALFLDEPSTGMDPASKRLLWGVLKSGHRATVLTTHSMEEAEALSTRIAIQISGRLVCIGTPQHLKTRFSSGYHLEITSNSPPVLSHIFPNATLVESFGTMYRYSVPKMDVENKSLGEVFKVLESVGEYVFCQCLLEQVFIGFAKGQV</sequence>
<dbReference type="PANTHER" id="PTHR19229:SF250">
    <property type="entry name" value="ABC TRANSPORTER DOMAIN-CONTAINING PROTEIN-RELATED"/>
    <property type="match status" value="1"/>
</dbReference>
<dbReference type="InterPro" id="IPR026082">
    <property type="entry name" value="ABCA"/>
</dbReference>
<keyword evidence="4 9" id="KW-0812">Transmembrane</keyword>
<evidence type="ECO:0000256" key="5">
    <source>
        <dbReference type="ARBA" id="ARBA00022741"/>
    </source>
</evidence>
<dbReference type="PANTHER" id="PTHR19229">
    <property type="entry name" value="ATP-BINDING CASSETTE TRANSPORTER SUBFAMILY A ABCA"/>
    <property type="match status" value="1"/>
</dbReference>
<dbReference type="GO" id="GO:0005319">
    <property type="term" value="F:lipid transporter activity"/>
    <property type="evidence" value="ECO:0007669"/>
    <property type="project" value="TreeGrafter"/>
</dbReference>
<dbReference type="InterPro" id="IPR017871">
    <property type="entry name" value="ABC_transporter-like_CS"/>
</dbReference>
<feature type="transmembrane region" description="Helical" evidence="9">
    <location>
        <begin position="422"/>
        <end position="445"/>
    </location>
</feature>
<feature type="transmembrane region" description="Helical" evidence="9">
    <location>
        <begin position="248"/>
        <end position="267"/>
    </location>
</feature>
<reference evidence="11 12" key="1">
    <citation type="submission" date="2009-08" db="EMBL/GenBank/DDBJ databases">
        <title>The Genome Sequence of Spizellomyces punctatus strain DAOM BR117.</title>
        <authorList>
            <consortium name="The Broad Institute Genome Sequencing Platform"/>
            <person name="Russ C."/>
            <person name="Cuomo C."/>
            <person name="Shea T."/>
            <person name="Young S.K."/>
            <person name="Zeng Q."/>
            <person name="Koehrsen M."/>
            <person name="Haas B."/>
            <person name="Borodovsky M."/>
            <person name="Guigo R."/>
            <person name="Alvarado L."/>
            <person name="Berlin A."/>
            <person name="Bochicchio J."/>
            <person name="Borenstein D."/>
            <person name="Chapman S."/>
            <person name="Chen Z."/>
            <person name="Engels R."/>
            <person name="Freedman E."/>
            <person name="Gellesch M."/>
            <person name="Goldberg J."/>
            <person name="Griggs A."/>
            <person name="Gujja S."/>
            <person name="Heiman D."/>
            <person name="Hepburn T."/>
            <person name="Howarth C."/>
            <person name="Jen D."/>
            <person name="Larson L."/>
            <person name="Lewis B."/>
            <person name="Mehta T."/>
            <person name="Park D."/>
            <person name="Pearson M."/>
            <person name="Roberts A."/>
            <person name="Saif S."/>
            <person name="Shenoy N."/>
            <person name="Sisk P."/>
            <person name="Stolte C."/>
            <person name="Sykes S."/>
            <person name="Thomson T."/>
            <person name="Walk T."/>
            <person name="White J."/>
            <person name="Yandava C."/>
            <person name="Burger G."/>
            <person name="Gray M.W."/>
            <person name="Holland P.W.H."/>
            <person name="King N."/>
            <person name="Lang F.B.F."/>
            <person name="Roger A.J."/>
            <person name="Ruiz-Trillo I."/>
            <person name="Lander E."/>
            <person name="Nusbaum C."/>
        </authorList>
    </citation>
    <scope>NUCLEOTIDE SEQUENCE [LARGE SCALE GENOMIC DNA]</scope>
    <source>
        <strain evidence="11 12">DAOM BR117</strain>
    </source>
</reference>
<dbReference type="OMA" id="GVCYHMP"/>
<feature type="domain" description="ABC transporter" evidence="10">
    <location>
        <begin position="1319"/>
        <end position="1545"/>
    </location>
</feature>
<evidence type="ECO:0000256" key="2">
    <source>
        <dbReference type="ARBA" id="ARBA00008869"/>
    </source>
</evidence>
<feature type="transmembrane region" description="Helical" evidence="9">
    <location>
        <begin position="355"/>
        <end position="374"/>
    </location>
</feature>
<dbReference type="Proteomes" id="UP000053201">
    <property type="component" value="Unassembled WGS sequence"/>
</dbReference>
<dbReference type="Pfam" id="PF00005">
    <property type="entry name" value="ABC_tran"/>
    <property type="match status" value="2"/>
</dbReference>
<dbReference type="SMART" id="SM00382">
    <property type="entry name" value="AAA"/>
    <property type="match status" value="2"/>
</dbReference>
<feature type="transmembrane region" description="Helical" evidence="9">
    <location>
        <begin position="288"/>
        <end position="316"/>
    </location>
</feature>
<feature type="transmembrane region" description="Helical" evidence="9">
    <location>
        <begin position="1119"/>
        <end position="1138"/>
    </location>
</feature>
<evidence type="ECO:0000313" key="11">
    <source>
        <dbReference type="EMBL" id="KND04506.1"/>
    </source>
</evidence>
<dbReference type="GO" id="GO:0140359">
    <property type="term" value="F:ABC-type transporter activity"/>
    <property type="evidence" value="ECO:0007669"/>
    <property type="project" value="InterPro"/>
</dbReference>
<dbReference type="VEuPathDB" id="FungiDB:SPPG_00234"/>
<dbReference type="FunFam" id="3.40.50.300:FF:000933">
    <property type="entry name" value="ABC transporter A family member 7"/>
    <property type="match status" value="1"/>
</dbReference>
<feature type="transmembrane region" description="Helical" evidence="9">
    <location>
        <begin position="1080"/>
        <end position="1107"/>
    </location>
</feature>
<dbReference type="GeneID" id="27683977"/>
<dbReference type="SUPFAM" id="SSF52540">
    <property type="entry name" value="P-loop containing nucleoside triphosphate hydrolases"/>
    <property type="match status" value="2"/>
</dbReference>
<evidence type="ECO:0000256" key="6">
    <source>
        <dbReference type="ARBA" id="ARBA00022840"/>
    </source>
</evidence>
<feature type="transmembrane region" description="Helical" evidence="9">
    <location>
        <begin position="322"/>
        <end position="343"/>
    </location>
</feature>
<dbReference type="InterPro" id="IPR003439">
    <property type="entry name" value="ABC_transporter-like_ATP-bd"/>
</dbReference>
<name>A0A0L0HT27_SPIPD</name>
<feature type="transmembrane region" description="Helical" evidence="9">
    <location>
        <begin position="1150"/>
        <end position="1170"/>
    </location>
</feature>
<dbReference type="GO" id="GO:0016887">
    <property type="term" value="F:ATP hydrolysis activity"/>
    <property type="evidence" value="ECO:0007669"/>
    <property type="project" value="InterPro"/>
</dbReference>
<dbReference type="PROSITE" id="PS50893">
    <property type="entry name" value="ABC_TRANSPORTER_2"/>
    <property type="match status" value="2"/>
</dbReference>
<feature type="transmembrane region" description="Helical" evidence="9">
    <location>
        <begin position="890"/>
        <end position="909"/>
    </location>
</feature>
<dbReference type="PROSITE" id="PS00211">
    <property type="entry name" value="ABC_TRANSPORTER_1"/>
    <property type="match status" value="2"/>
</dbReference>
<keyword evidence="8 9" id="KW-0472">Membrane</keyword>
<dbReference type="InterPro" id="IPR003593">
    <property type="entry name" value="AAA+_ATPase"/>
</dbReference>
<keyword evidence="3" id="KW-0813">Transport</keyword>
<comment type="subcellular location">
    <subcellularLocation>
        <location evidence="1">Membrane</location>
        <topology evidence="1">Multi-pass membrane protein</topology>
    </subcellularLocation>
</comment>
<evidence type="ECO:0000256" key="1">
    <source>
        <dbReference type="ARBA" id="ARBA00004141"/>
    </source>
</evidence>
<dbReference type="GO" id="GO:0005524">
    <property type="term" value="F:ATP binding"/>
    <property type="evidence" value="ECO:0007669"/>
    <property type="project" value="UniProtKB-KW"/>
</dbReference>
<dbReference type="FunFam" id="3.40.50.300:FF:000335">
    <property type="entry name" value="ATP binding cassette subfamily A member 5"/>
    <property type="match status" value="1"/>
</dbReference>
<dbReference type="InterPro" id="IPR013525">
    <property type="entry name" value="ABC2_TM"/>
</dbReference>
<dbReference type="OrthoDB" id="2109100at2759"/>
<gene>
    <name evidence="11" type="ORF">SPPG_00234</name>
</gene>
<feature type="transmembrane region" description="Helical" evidence="9">
    <location>
        <begin position="1038"/>
        <end position="1060"/>
    </location>
</feature>
<dbReference type="STRING" id="645134.A0A0L0HT27"/>
<keyword evidence="5" id="KW-0547">Nucleotide-binding</keyword>
<evidence type="ECO:0000256" key="3">
    <source>
        <dbReference type="ARBA" id="ARBA00022448"/>
    </source>
</evidence>
<proteinExistence type="inferred from homology"/>
<dbReference type="InterPro" id="IPR027417">
    <property type="entry name" value="P-loop_NTPase"/>
</dbReference>
<accession>A0A0L0HT27</accession>
<dbReference type="RefSeq" id="XP_016612545.1">
    <property type="nucleotide sequence ID" value="XM_016748566.1"/>
</dbReference>
<keyword evidence="6" id="KW-0067">ATP-binding</keyword>
<evidence type="ECO:0000256" key="8">
    <source>
        <dbReference type="ARBA" id="ARBA00023136"/>
    </source>
</evidence>
<dbReference type="EMBL" id="KQ257450">
    <property type="protein sequence ID" value="KND04506.1"/>
    <property type="molecule type" value="Genomic_DNA"/>
</dbReference>
<keyword evidence="7 9" id="KW-1133">Transmembrane helix</keyword>
<protein>
    <recommendedName>
        <fullName evidence="10">ABC transporter domain-containing protein</fullName>
    </recommendedName>
</protein>
<evidence type="ECO:0000256" key="7">
    <source>
        <dbReference type="ARBA" id="ARBA00022989"/>
    </source>
</evidence>
<dbReference type="eggNOG" id="KOG0059">
    <property type="taxonomic scope" value="Eukaryota"/>
</dbReference>
<keyword evidence="12" id="KW-1185">Reference proteome</keyword>
<feature type="domain" description="ABC transporter" evidence="10">
    <location>
        <begin position="507"/>
        <end position="748"/>
    </location>
</feature>
<comment type="similarity">
    <text evidence="2">Belongs to the ABC transporter superfamily. ABCA family.</text>
</comment>
<organism evidence="11 12">
    <name type="scientific">Spizellomyces punctatus (strain DAOM BR117)</name>
    <dbReference type="NCBI Taxonomy" id="645134"/>
    <lineage>
        <taxon>Eukaryota</taxon>
        <taxon>Fungi</taxon>
        <taxon>Fungi incertae sedis</taxon>
        <taxon>Chytridiomycota</taxon>
        <taxon>Chytridiomycota incertae sedis</taxon>
        <taxon>Chytridiomycetes</taxon>
        <taxon>Spizellomycetales</taxon>
        <taxon>Spizellomycetaceae</taxon>
        <taxon>Spizellomyces</taxon>
    </lineage>
</organism>
<feature type="transmembrane region" description="Helical" evidence="9">
    <location>
        <begin position="1230"/>
        <end position="1251"/>
    </location>
</feature>
<feature type="transmembrane region" description="Helical" evidence="9">
    <location>
        <begin position="48"/>
        <end position="68"/>
    </location>
</feature>